<evidence type="ECO:0000256" key="1">
    <source>
        <dbReference type="SAM" id="MobiDB-lite"/>
    </source>
</evidence>
<feature type="compositionally biased region" description="Low complexity" evidence="1">
    <location>
        <begin position="101"/>
        <end position="112"/>
    </location>
</feature>
<proteinExistence type="predicted"/>
<evidence type="ECO:0000313" key="3">
    <source>
        <dbReference type="Proteomes" id="UP000464620"/>
    </source>
</evidence>
<feature type="compositionally biased region" description="Polar residues" evidence="1">
    <location>
        <begin position="8"/>
        <end position="20"/>
    </location>
</feature>
<gene>
    <name evidence="2" type="ORF">DS421_19g643390</name>
</gene>
<reference evidence="2 3" key="1">
    <citation type="submission" date="2020-01" db="EMBL/GenBank/DDBJ databases">
        <title>Genome sequence of Arachis hypogaea, cultivar Shitouqi.</title>
        <authorList>
            <person name="Zhuang W."/>
            <person name="Chen H."/>
            <person name="Varshney R."/>
            <person name="Wang D."/>
            <person name="Ming R."/>
        </authorList>
    </citation>
    <scope>NUCLEOTIDE SEQUENCE [LARGE SCALE GENOMIC DNA]</scope>
    <source>
        <tissue evidence="2">Young leaf</tissue>
    </source>
</reference>
<organism evidence="2 3">
    <name type="scientific">Arachis hypogaea</name>
    <name type="common">Peanut</name>
    <dbReference type="NCBI Taxonomy" id="3818"/>
    <lineage>
        <taxon>Eukaryota</taxon>
        <taxon>Viridiplantae</taxon>
        <taxon>Streptophyta</taxon>
        <taxon>Embryophyta</taxon>
        <taxon>Tracheophyta</taxon>
        <taxon>Spermatophyta</taxon>
        <taxon>Magnoliopsida</taxon>
        <taxon>eudicotyledons</taxon>
        <taxon>Gunneridae</taxon>
        <taxon>Pentapetalae</taxon>
        <taxon>rosids</taxon>
        <taxon>fabids</taxon>
        <taxon>Fabales</taxon>
        <taxon>Fabaceae</taxon>
        <taxon>Papilionoideae</taxon>
        <taxon>50 kb inversion clade</taxon>
        <taxon>dalbergioids sensu lato</taxon>
        <taxon>Dalbergieae</taxon>
        <taxon>Pterocarpus clade</taxon>
        <taxon>Arachis</taxon>
    </lineage>
</organism>
<feature type="compositionally biased region" description="Polar residues" evidence="1">
    <location>
        <begin position="49"/>
        <end position="68"/>
    </location>
</feature>
<dbReference type="AlphaFoldDB" id="A0A6B9V4K2"/>
<feature type="compositionally biased region" description="Pro residues" evidence="1">
    <location>
        <begin position="23"/>
        <end position="35"/>
    </location>
</feature>
<name>A0A6B9V4K2_ARAHY</name>
<dbReference type="EMBL" id="CP031001">
    <property type="protein sequence ID" value="QHN76380.1"/>
    <property type="molecule type" value="Genomic_DNA"/>
</dbReference>
<feature type="region of interest" description="Disordered" evidence="1">
    <location>
        <begin position="1"/>
        <end position="68"/>
    </location>
</feature>
<evidence type="ECO:0000313" key="2">
    <source>
        <dbReference type="EMBL" id="QHN76380.1"/>
    </source>
</evidence>
<accession>A0A6B9V4K2</accession>
<protein>
    <submittedName>
        <fullName evidence="2">Uncharacterized protein</fullName>
    </submittedName>
</protein>
<feature type="region of interest" description="Disordered" evidence="1">
    <location>
        <begin position="88"/>
        <end position="112"/>
    </location>
</feature>
<sequence>MAEPNPNLLITNHSTLSNTTPKLPAPSLPFLPPSPTIHQGQQRHRPPSSRDQNPERSSVATQQRSSVATCHPAALVISHRNHCTAAATTTALRLPPRRRTSTSSPSSPLIRR</sequence>
<dbReference type="Proteomes" id="UP000464620">
    <property type="component" value="Chromosome B09"/>
</dbReference>